<proteinExistence type="predicted"/>
<name>A0A830GBL4_9EURY</name>
<reference evidence="2 3" key="1">
    <citation type="journal article" date="2019" name="Int. J. Syst. Evol. Microbiol.">
        <title>The Global Catalogue of Microorganisms (GCM) 10K type strain sequencing project: providing services to taxonomists for standard genome sequencing and annotation.</title>
        <authorList>
            <consortium name="The Broad Institute Genomics Platform"/>
            <consortium name="The Broad Institute Genome Sequencing Center for Infectious Disease"/>
            <person name="Wu L."/>
            <person name="Ma J."/>
        </authorList>
    </citation>
    <scope>NUCLEOTIDE SEQUENCE [LARGE SCALE GENOMIC DNA]</scope>
    <source>
        <strain evidence="2 3">JCM 16331</strain>
    </source>
</reference>
<keyword evidence="1" id="KW-0472">Membrane</keyword>
<dbReference type="AlphaFoldDB" id="A0A830GBL4"/>
<dbReference type="Pfam" id="PF26064">
    <property type="entry name" value="DUF8023"/>
    <property type="match status" value="1"/>
</dbReference>
<protein>
    <submittedName>
        <fullName evidence="2">Uncharacterized protein</fullName>
    </submittedName>
</protein>
<feature type="transmembrane region" description="Helical" evidence="1">
    <location>
        <begin position="82"/>
        <end position="102"/>
    </location>
</feature>
<keyword evidence="1" id="KW-0812">Transmembrane</keyword>
<keyword evidence="3" id="KW-1185">Reference proteome</keyword>
<feature type="transmembrane region" description="Helical" evidence="1">
    <location>
        <begin position="52"/>
        <end position="70"/>
    </location>
</feature>
<evidence type="ECO:0000313" key="2">
    <source>
        <dbReference type="EMBL" id="GGN18752.1"/>
    </source>
</evidence>
<keyword evidence="1" id="KW-1133">Transmembrane helix</keyword>
<feature type="transmembrane region" description="Helical" evidence="1">
    <location>
        <begin position="20"/>
        <end position="40"/>
    </location>
</feature>
<comment type="caution">
    <text evidence="2">The sequence shown here is derived from an EMBL/GenBank/DDBJ whole genome shotgun (WGS) entry which is preliminary data.</text>
</comment>
<feature type="transmembrane region" description="Helical" evidence="1">
    <location>
        <begin position="108"/>
        <end position="128"/>
    </location>
</feature>
<evidence type="ECO:0000256" key="1">
    <source>
        <dbReference type="SAM" id="Phobius"/>
    </source>
</evidence>
<gene>
    <name evidence="2" type="ORF">GCM10009021_19760</name>
</gene>
<accession>A0A830GBL4</accession>
<sequence>MATSSGGFASTIRAYKRISILSSVGLLVFGICGLVMTGLAQEAIDLLTRYKYLPWGASMAALAIVFMSSSTRDPRYYHASEWFIVAAVMLLLGAYAFLPAVQEMMATYSPWSDGIVLGLQIVVGAIVAR</sequence>
<dbReference type="OrthoDB" id="227866at2157"/>
<dbReference type="Proteomes" id="UP000608850">
    <property type="component" value="Unassembled WGS sequence"/>
</dbReference>
<dbReference type="RefSeq" id="WP_188878711.1">
    <property type="nucleotide sequence ID" value="NZ_BMOQ01000005.1"/>
</dbReference>
<evidence type="ECO:0000313" key="3">
    <source>
        <dbReference type="Proteomes" id="UP000608850"/>
    </source>
</evidence>
<organism evidence="2 3">
    <name type="scientific">Halarchaeum nitratireducens</name>
    <dbReference type="NCBI Taxonomy" id="489913"/>
    <lineage>
        <taxon>Archaea</taxon>
        <taxon>Methanobacteriati</taxon>
        <taxon>Methanobacteriota</taxon>
        <taxon>Stenosarchaea group</taxon>
        <taxon>Halobacteria</taxon>
        <taxon>Halobacteriales</taxon>
        <taxon>Halobacteriaceae</taxon>
    </lineage>
</organism>
<dbReference type="EMBL" id="BMOQ01000005">
    <property type="protein sequence ID" value="GGN18752.1"/>
    <property type="molecule type" value="Genomic_DNA"/>
</dbReference>
<dbReference type="InterPro" id="IPR058336">
    <property type="entry name" value="VP3-like_halobact-type"/>
</dbReference>